<organism evidence="2 3">
    <name type="scientific">Alcaligenes endophyticus</name>
    <dbReference type="NCBI Taxonomy" id="1929088"/>
    <lineage>
        <taxon>Bacteria</taxon>
        <taxon>Pseudomonadati</taxon>
        <taxon>Pseudomonadota</taxon>
        <taxon>Betaproteobacteria</taxon>
        <taxon>Burkholderiales</taxon>
        <taxon>Alcaligenaceae</taxon>
        <taxon>Alcaligenes</taxon>
    </lineage>
</organism>
<comment type="caution">
    <text evidence="2">The sequence shown here is derived from an EMBL/GenBank/DDBJ whole genome shotgun (WGS) entry which is preliminary data.</text>
</comment>
<dbReference type="Pfam" id="PF00583">
    <property type="entry name" value="Acetyltransf_1"/>
    <property type="match status" value="1"/>
</dbReference>
<protein>
    <submittedName>
        <fullName evidence="2">GNAT family N-acetyltransferase</fullName>
    </submittedName>
</protein>
<feature type="domain" description="N-acetyltransferase" evidence="1">
    <location>
        <begin position="3"/>
        <end position="167"/>
    </location>
</feature>
<sequence length="167" mass="18751">MNITISLLQPEDLDQIVDVQSKIYSPDLHEEYSFYANRLQLAPSSCWKASDQEGRIQGYLISYPWKGDSPPALGHALQALPEAADQWFIHDCALLPSAQGKGWSKQLLRHGVQFARTCGLRWSSLVSLGQARDYWQAQGYSVVQAQAEQADHLLAYGPQSCMMRRAL</sequence>
<proteinExistence type="predicted"/>
<dbReference type="EMBL" id="JAJHNU010000002">
    <property type="protein sequence ID" value="MDN4121662.1"/>
    <property type="molecule type" value="Genomic_DNA"/>
</dbReference>
<accession>A0ABT8EK49</accession>
<dbReference type="Proteomes" id="UP001168613">
    <property type="component" value="Unassembled WGS sequence"/>
</dbReference>
<dbReference type="PROSITE" id="PS51186">
    <property type="entry name" value="GNAT"/>
    <property type="match status" value="1"/>
</dbReference>
<name>A0ABT8EK49_9BURK</name>
<evidence type="ECO:0000313" key="2">
    <source>
        <dbReference type="EMBL" id="MDN4121662.1"/>
    </source>
</evidence>
<dbReference type="RefSeq" id="WP_266124329.1">
    <property type="nucleotide sequence ID" value="NZ_JAJHNU010000002.1"/>
</dbReference>
<dbReference type="Gene3D" id="3.40.630.30">
    <property type="match status" value="1"/>
</dbReference>
<keyword evidence="3" id="KW-1185">Reference proteome</keyword>
<evidence type="ECO:0000313" key="3">
    <source>
        <dbReference type="Proteomes" id="UP001168613"/>
    </source>
</evidence>
<dbReference type="CDD" id="cd04301">
    <property type="entry name" value="NAT_SF"/>
    <property type="match status" value="1"/>
</dbReference>
<gene>
    <name evidence="2" type="ORF">LMS43_10205</name>
</gene>
<dbReference type="SUPFAM" id="SSF55729">
    <property type="entry name" value="Acyl-CoA N-acyltransferases (Nat)"/>
    <property type="match status" value="1"/>
</dbReference>
<dbReference type="InterPro" id="IPR016181">
    <property type="entry name" value="Acyl_CoA_acyltransferase"/>
</dbReference>
<evidence type="ECO:0000259" key="1">
    <source>
        <dbReference type="PROSITE" id="PS51186"/>
    </source>
</evidence>
<dbReference type="InterPro" id="IPR000182">
    <property type="entry name" value="GNAT_dom"/>
</dbReference>
<reference evidence="2" key="1">
    <citation type="submission" date="2021-11" db="EMBL/GenBank/DDBJ databases">
        <title>Draft genome sequence of Alcaligenes endophyticus type strain CCUG 75668T.</title>
        <authorList>
            <person name="Salva-Serra F."/>
            <person name="Duran R.E."/>
            <person name="Seeger M."/>
            <person name="Moore E.R.B."/>
            <person name="Jaen-Luchoro D."/>
        </authorList>
    </citation>
    <scope>NUCLEOTIDE SEQUENCE</scope>
    <source>
        <strain evidence="2">CCUG 75668</strain>
    </source>
</reference>